<reference evidence="2 3" key="1">
    <citation type="submission" date="2023-12" db="EMBL/GenBank/DDBJ databases">
        <title>the genome sequence of Hyalangium sp. s54d21.</title>
        <authorList>
            <person name="Zhang X."/>
        </authorList>
    </citation>
    <scope>NUCLEOTIDE SEQUENCE [LARGE SCALE GENOMIC DNA]</scope>
    <source>
        <strain evidence="3">s54d21</strain>
    </source>
</reference>
<evidence type="ECO:0000313" key="2">
    <source>
        <dbReference type="EMBL" id="MDY7226587.1"/>
    </source>
</evidence>
<dbReference type="Proteomes" id="UP001291309">
    <property type="component" value="Unassembled WGS sequence"/>
</dbReference>
<evidence type="ECO:0000313" key="3">
    <source>
        <dbReference type="Proteomes" id="UP001291309"/>
    </source>
</evidence>
<name>A0ABU5H1D7_9BACT</name>
<gene>
    <name evidence="2" type="ORF">SYV04_09325</name>
</gene>
<sequence length="320" mass="34596">MLLARLALLCALLPTAALAQREASREALSRLDETLTLRLEEGGLGVKELLPAIVVSVNPAFEETRTWYPTEALSTLVRVFGAAGLRACDACMAPRTYVQEGLVEQVTTNLGAAEITRLDETSRGSSAPARTAIWLDETTEGVSLRIIDLHNSRILLAENFDAAMSGSARTRRNLSLIRELDRRARGDSITHAFFDVTIYPGQHVSLDWMEQWGETNANLSGFSLSLYDPVLGLGGAYYRVIPSAFNISVGAKVLMSLPTGLVRGISGEDVEVLDPLLTAVFMVRVPIARSNYGITLSASTNGQVGIGFSLMNVSLLPFLP</sequence>
<dbReference type="EMBL" id="JAXIVS010000003">
    <property type="protein sequence ID" value="MDY7226587.1"/>
    <property type="molecule type" value="Genomic_DNA"/>
</dbReference>
<keyword evidence="1" id="KW-0732">Signal</keyword>
<keyword evidence="3" id="KW-1185">Reference proteome</keyword>
<dbReference type="RefSeq" id="WP_321545318.1">
    <property type="nucleotide sequence ID" value="NZ_JAXIVS010000003.1"/>
</dbReference>
<organism evidence="2 3">
    <name type="scientific">Hyalangium rubrum</name>
    <dbReference type="NCBI Taxonomy" id="3103134"/>
    <lineage>
        <taxon>Bacteria</taxon>
        <taxon>Pseudomonadati</taxon>
        <taxon>Myxococcota</taxon>
        <taxon>Myxococcia</taxon>
        <taxon>Myxococcales</taxon>
        <taxon>Cystobacterineae</taxon>
        <taxon>Archangiaceae</taxon>
        <taxon>Hyalangium</taxon>
    </lineage>
</organism>
<proteinExistence type="predicted"/>
<evidence type="ECO:0000256" key="1">
    <source>
        <dbReference type="SAM" id="SignalP"/>
    </source>
</evidence>
<feature type="chain" id="PRO_5045961783" evidence="1">
    <location>
        <begin position="20"/>
        <end position="320"/>
    </location>
</feature>
<protein>
    <submittedName>
        <fullName evidence="2">Uncharacterized protein</fullName>
    </submittedName>
</protein>
<feature type="signal peptide" evidence="1">
    <location>
        <begin position="1"/>
        <end position="19"/>
    </location>
</feature>
<accession>A0ABU5H1D7</accession>
<comment type="caution">
    <text evidence="2">The sequence shown here is derived from an EMBL/GenBank/DDBJ whole genome shotgun (WGS) entry which is preliminary data.</text>
</comment>